<feature type="transmembrane region" description="Helical" evidence="2">
    <location>
        <begin position="524"/>
        <end position="553"/>
    </location>
</feature>
<organism evidence="3 4">
    <name type="scientific">Candidatus Jorgensenbacteria bacterium GWA1_54_12</name>
    <dbReference type="NCBI Taxonomy" id="1798468"/>
    <lineage>
        <taxon>Bacteria</taxon>
        <taxon>Candidatus Joergenseniibacteriota</taxon>
    </lineage>
</organism>
<sequence length="1057" mass="118147">MSSERLLIEEEPVPERPERVEEAKEMTFEAISEGVRIEGLYFHKQEHDAEGKDPKVFHTSEHPRTMERRGEKMADIFHLSPEERGIMDSAIAWHDTVIEYDPADPGNLLAMVKRHRGAREGDKPSGTLGNEGTSARLLEGEMLKANEKAGKELFTEEQIRTAVWAVEATYPDVNLGPDFKGAPFEEYPYYATALEQNPDLKELFDELKEQGIVKGPLFFQPHLEKALEKGESVPREVLITALADLGAAGLAGDKEFFNEGDSEARELYANLRRSDVMRRLSEGGEEADKADREKVTVVLTGWLDSQPGFAVWQALRFEKIVHLLKKQNALSQEEEAGLRGQFSRYPENVRAARDRAKEARETIEKLKSTAGEKEAFLYLTRTLGFRESPVEKERAPEETLEEARGSYIDAYRKWAREPKHHRVSREVFQGQAELLQRGYERVLESQAKEYFSRRRGGLELEEGIGASEIEELEKRFRAEMFREFVVKEQDALNRAKAESRPPKDQNIFKKFMGRWSRIPRPARWAISAAIATGAAMTFGGLAAGGAAGVALYAGARLGRAALSGLVTLGTERLTALGLKGWDKFIGKKKTREYRVGELEEEGTVGIESNLKEVEGRYRAILEETARRERRRNLAKFVAAAAAGGAAGVFGGGLVDKLLGATPPTEIPEAVPETETSPAPEAFEVPETPEAPEVPGLPEVPELPETPPLSVLEHLEYRGGPHVWGEIERQIGERPSFKGIFGGMAGDELEAHRTHFIDYFKDKVYEHPEAYGLPENIGIDALSETQLRDADWDRLFNEVAGSSEEMRRALPKLTPDEVKGIIESNERMRELFAARSTFPADVPASPVEPISPFVETEAPEAPTVDAELIKPDVPETGTVKPSRVEVPVTVEVESEPIESAVPETVTDAPAQTPGEAYYARMQEDGGTLLKRITPEAAPEAVSHAAVERALHTDALVHEVAVKLVPSHDTSFLHLASLAHEEGLTNDEANRFVEYLMQRRGNRRMRRGLLAFFMDKEPSPNSIFKRWVWNDDKFKVTVRGWLEQEKFREAGLLRPEGSP</sequence>
<feature type="transmembrane region" description="Helical" evidence="2">
    <location>
        <begin position="636"/>
        <end position="654"/>
    </location>
</feature>
<gene>
    <name evidence="3" type="ORF">A2110_00215</name>
</gene>
<comment type="caution">
    <text evidence="3">The sequence shown here is derived from an EMBL/GenBank/DDBJ whole genome shotgun (WGS) entry which is preliminary data.</text>
</comment>
<name>A0A1F6BL01_9BACT</name>
<dbReference type="Proteomes" id="UP000176273">
    <property type="component" value="Unassembled WGS sequence"/>
</dbReference>
<protein>
    <submittedName>
        <fullName evidence="3">Uncharacterized protein</fullName>
    </submittedName>
</protein>
<evidence type="ECO:0000313" key="4">
    <source>
        <dbReference type="Proteomes" id="UP000176273"/>
    </source>
</evidence>
<dbReference type="STRING" id="1798468.A2110_00215"/>
<evidence type="ECO:0000256" key="1">
    <source>
        <dbReference type="SAM" id="MobiDB-lite"/>
    </source>
</evidence>
<evidence type="ECO:0000313" key="3">
    <source>
        <dbReference type="EMBL" id="OGG37594.1"/>
    </source>
</evidence>
<keyword evidence="2" id="KW-0812">Transmembrane</keyword>
<proteinExistence type="predicted"/>
<feature type="compositionally biased region" description="Basic and acidic residues" evidence="1">
    <location>
        <begin position="13"/>
        <end position="22"/>
    </location>
</feature>
<dbReference type="EMBL" id="MFKH01000007">
    <property type="protein sequence ID" value="OGG37594.1"/>
    <property type="molecule type" value="Genomic_DNA"/>
</dbReference>
<feature type="region of interest" description="Disordered" evidence="1">
    <location>
        <begin position="1"/>
        <end position="22"/>
    </location>
</feature>
<accession>A0A1F6BL01</accession>
<dbReference type="AlphaFoldDB" id="A0A1F6BL01"/>
<reference evidence="3 4" key="1">
    <citation type="journal article" date="2016" name="Nat. Commun.">
        <title>Thousands of microbial genomes shed light on interconnected biogeochemical processes in an aquifer system.</title>
        <authorList>
            <person name="Anantharaman K."/>
            <person name="Brown C.T."/>
            <person name="Hug L.A."/>
            <person name="Sharon I."/>
            <person name="Castelle C.J."/>
            <person name="Probst A.J."/>
            <person name="Thomas B.C."/>
            <person name="Singh A."/>
            <person name="Wilkins M.J."/>
            <person name="Karaoz U."/>
            <person name="Brodie E.L."/>
            <person name="Williams K.H."/>
            <person name="Hubbard S.S."/>
            <person name="Banfield J.F."/>
        </authorList>
    </citation>
    <scope>NUCLEOTIDE SEQUENCE [LARGE SCALE GENOMIC DNA]</scope>
</reference>
<keyword evidence="2" id="KW-1133">Transmembrane helix</keyword>
<evidence type="ECO:0000256" key="2">
    <source>
        <dbReference type="SAM" id="Phobius"/>
    </source>
</evidence>
<keyword evidence="2" id="KW-0472">Membrane</keyword>